<name>W1PMW8_AMBTC</name>
<gene>
    <name evidence="5" type="ORF">AMTR_s00014p00178050</name>
</gene>
<evidence type="ECO:0000313" key="5">
    <source>
        <dbReference type="EMBL" id="ERN09139.1"/>
    </source>
</evidence>
<evidence type="ECO:0000256" key="3">
    <source>
        <dbReference type="SAM" id="MobiDB-lite"/>
    </source>
</evidence>
<evidence type="ECO:0000313" key="6">
    <source>
        <dbReference type="Proteomes" id="UP000017836"/>
    </source>
</evidence>
<dbReference type="Proteomes" id="UP000017836">
    <property type="component" value="Unassembled WGS sequence"/>
</dbReference>
<dbReference type="AlphaFoldDB" id="W1PMW8"/>
<accession>W1PMW8</accession>
<protein>
    <recommendedName>
        <fullName evidence="7">Stigma-specific STIG1-like protein 1</fullName>
    </recommendedName>
</protein>
<feature type="region of interest" description="Disordered" evidence="3">
    <location>
        <begin position="32"/>
        <end position="52"/>
    </location>
</feature>
<evidence type="ECO:0008006" key="7">
    <source>
        <dbReference type="Google" id="ProtNLM"/>
    </source>
</evidence>
<feature type="chain" id="PRO_5004807501" description="Stigma-specific STIG1-like protein 1" evidence="4">
    <location>
        <begin position="26"/>
        <end position="161"/>
    </location>
</feature>
<evidence type="ECO:0000256" key="1">
    <source>
        <dbReference type="ARBA" id="ARBA00006010"/>
    </source>
</evidence>
<dbReference type="STRING" id="13333.W1PMW8"/>
<proteinExistence type="inferred from homology"/>
<dbReference type="Pfam" id="PF04885">
    <property type="entry name" value="Stig1"/>
    <property type="match status" value="1"/>
</dbReference>
<comment type="similarity">
    <text evidence="1">Belongs to the STIG1 family.</text>
</comment>
<dbReference type="EMBL" id="KI393051">
    <property type="protein sequence ID" value="ERN09139.1"/>
    <property type="molecule type" value="Genomic_DNA"/>
</dbReference>
<evidence type="ECO:0000256" key="2">
    <source>
        <dbReference type="ARBA" id="ARBA00022729"/>
    </source>
</evidence>
<keyword evidence="6" id="KW-1185">Reference proteome</keyword>
<dbReference type="eggNOG" id="ENOG502S1NG">
    <property type="taxonomic scope" value="Eukaryota"/>
</dbReference>
<evidence type="ECO:0000256" key="4">
    <source>
        <dbReference type="SAM" id="SignalP"/>
    </source>
</evidence>
<keyword evidence="2 4" id="KW-0732">Signal</keyword>
<dbReference type="PANTHER" id="PTHR33227">
    <property type="entry name" value="STIGMA-SPECIFIC STIG1-LIKE PROTEIN 3"/>
    <property type="match status" value="1"/>
</dbReference>
<feature type="signal peptide" evidence="4">
    <location>
        <begin position="1"/>
        <end position="25"/>
    </location>
</feature>
<reference evidence="6" key="1">
    <citation type="journal article" date="2013" name="Science">
        <title>The Amborella genome and the evolution of flowering plants.</title>
        <authorList>
            <consortium name="Amborella Genome Project"/>
        </authorList>
    </citation>
    <scope>NUCLEOTIDE SEQUENCE [LARGE SCALE GENOMIC DNA]</scope>
</reference>
<dbReference type="PANTHER" id="PTHR33227:SF21">
    <property type="entry name" value="F12F1.21 PROTEIN"/>
    <property type="match status" value="1"/>
</dbReference>
<dbReference type="OMA" id="AEICCNG"/>
<dbReference type="Gramene" id="ERN09139">
    <property type="protein sequence ID" value="ERN09139"/>
    <property type="gene ID" value="AMTR_s00014p00178050"/>
</dbReference>
<dbReference type="HOGENOM" id="CLU_111795_1_0_1"/>
<dbReference type="InterPro" id="IPR006969">
    <property type="entry name" value="Stig-like"/>
</dbReference>
<organism evidence="5 6">
    <name type="scientific">Amborella trichopoda</name>
    <dbReference type="NCBI Taxonomy" id="13333"/>
    <lineage>
        <taxon>Eukaryota</taxon>
        <taxon>Viridiplantae</taxon>
        <taxon>Streptophyta</taxon>
        <taxon>Embryophyta</taxon>
        <taxon>Tracheophyta</taxon>
        <taxon>Spermatophyta</taxon>
        <taxon>Magnoliopsida</taxon>
        <taxon>Amborellales</taxon>
        <taxon>Amborellaceae</taxon>
        <taxon>Amborella</taxon>
    </lineage>
</organism>
<sequence>MRSAQWRRLLFMAAAMALAIAAAAAASSLEPAMTVHETTQQPHEEEDEREEEMYTMPEIGGLHGGSRFLAEFNPHKRLKCKHSPDICKVWGSPGPDCCKNKCVDMATNSHNCGQCGHKCKFIQACCRGQCVDLAFDKRHCGRCNNRCTKSVLCIYGLCNYA</sequence>